<keyword evidence="1" id="KW-1133">Transmembrane helix</keyword>
<dbReference type="AlphaFoldDB" id="A0A383D902"/>
<feature type="transmembrane region" description="Helical" evidence="1">
    <location>
        <begin position="65"/>
        <end position="82"/>
    </location>
</feature>
<sequence length="140" mass="16205">MMNTLIETITILACLSFAVRLFGHYISRPQYMHDKKTFEDMKYLAEKYGDRPFTELTNFFSRKSIVVEFIIMVILFIAMISISNWKIIAGTMIIYLVILLPSIKFMPLVNIYGKGYPLKSWVILIIGYGLAILLSVAWLH</sequence>
<gene>
    <name evidence="2" type="ORF">METZ01_LOCUS493695</name>
</gene>
<feature type="transmembrane region" description="Helical" evidence="1">
    <location>
        <begin position="6"/>
        <end position="26"/>
    </location>
</feature>
<protein>
    <submittedName>
        <fullName evidence="2">Uncharacterized protein</fullName>
    </submittedName>
</protein>
<reference evidence="2" key="1">
    <citation type="submission" date="2018-05" db="EMBL/GenBank/DDBJ databases">
        <authorList>
            <person name="Lanie J.A."/>
            <person name="Ng W.-L."/>
            <person name="Kazmierczak K.M."/>
            <person name="Andrzejewski T.M."/>
            <person name="Davidsen T.M."/>
            <person name="Wayne K.J."/>
            <person name="Tettelin H."/>
            <person name="Glass J.I."/>
            <person name="Rusch D."/>
            <person name="Podicherti R."/>
            <person name="Tsui H.-C.T."/>
            <person name="Winkler M.E."/>
        </authorList>
    </citation>
    <scope>NUCLEOTIDE SEQUENCE</scope>
</reference>
<organism evidence="2">
    <name type="scientific">marine metagenome</name>
    <dbReference type="NCBI Taxonomy" id="408172"/>
    <lineage>
        <taxon>unclassified sequences</taxon>
        <taxon>metagenomes</taxon>
        <taxon>ecological metagenomes</taxon>
    </lineage>
</organism>
<feature type="transmembrane region" description="Helical" evidence="1">
    <location>
        <begin position="121"/>
        <end position="139"/>
    </location>
</feature>
<keyword evidence="1" id="KW-0812">Transmembrane</keyword>
<accession>A0A383D902</accession>
<evidence type="ECO:0000313" key="2">
    <source>
        <dbReference type="EMBL" id="SVE40841.1"/>
    </source>
</evidence>
<evidence type="ECO:0000256" key="1">
    <source>
        <dbReference type="SAM" id="Phobius"/>
    </source>
</evidence>
<keyword evidence="1" id="KW-0472">Membrane</keyword>
<feature type="transmembrane region" description="Helical" evidence="1">
    <location>
        <begin position="88"/>
        <end position="109"/>
    </location>
</feature>
<proteinExistence type="predicted"/>
<name>A0A383D902_9ZZZZ</name>
<dbReference type="EMBL" id="UINC01215237">
    <property type="protein sequence ID" value="SVE40841.1"/>
    <property type="molecule type" value="Genomic_DNA"/>
</dbReference>